<evidence type="ECO:0000256" key="1">
    <source>
        <dbReference type="SAM" id="MobiDB-lite"/>
    </source>
</evidence>
<gene>
    <name evidence="2" type="ORF">ACMD2_18017</name>
</gene>
<dbReference type="Proteomes" id="UP000092600">
    <property type="component" value="Unassembled WGS sequence"/>
</dbReference>
<sequence>MYPKLQMHCMAGGGKYDLIVPPCDFDMNLFSLLPQGYKSFPNVLLFVDVVASLLVRLVVPSFPIYDISPFERVKQEESGENQKRKRGKELQREGWGGETSMKLEAKGGRRGSHDSETSY</sequence>
<protein>
    <submittedName>
        <fullName evidence="2">Uncharacterized protein</fullName>
    </submittedName>
</protein>
<organism evidence="2 3">
    <name type="scientific">Ananas comosus</name>
    <name type="common">Pineapple</name>
    <name type="synonym">Ananas ananas</name>
    <dbReference type="NCBI Taxonomy" id="4615"/>
    <lineage>
        <taxon>Eukaryota</taxon>
        <taxon>Viridiplantae</taxon>
        <taxon>Streptophyta</taxon>
        <taxon>Embryophyta</taxon>
        <taxon>Tracheophyta</taxon>
        <taxon>Spermatophyta</taxon>
        <taxon>Magnoliopsida</taxon>
        <taxon>Liliopsida</taxon>
        <taxon>Poales</taxon>
        <taxon>Bromeliaceae</taxon>
        <taxon>Bromelioideae</taxon>
        <taxon>Ananas</taxon>
    </lineage>
</organism>
<feature type="region of interest" description="Disordered" evidence="1">
    <location>
        <begin position="73"/>
        <end position="119"/>
    </location>
</feature>
<dbReference type="AlphaFoldDB" id="A0A199VFU7"/>
<comment type="caution">
    <text evidence="2">The sequence shown here is derived from an EMBL/GenBank/DDBJ whole genome shotgun (WGS) entry which is preliminary data.</text>
</comment>
<evidence type="ECO:0000313" key="3">
    <source>
        <dbReference type="Proteomes" id="UP000092600"/>
    </source>
</evidence>
<evidence type="ECO:0000313" key="2">
    <source>
        <dbReference type="EMBL" id="OAY75888.1"/>
    </source>
</evidence>
<dbReference type="EMBL" id="LSRQ01001980">
    <property type="protein sequence ID" value="OAY75888.1"/>
    <property type="molecule type" value="Genomic_DNA"/>
</dbReference>
<accession>A0A199VFU7</accession>
<feature type="compositionally biased region" description="Basic and acidic residues" evidence="1">
    <location>
        <begin position="101"/>
        <end position="119"/>
    </location>
</feature>
<feature type="compositionally biased region" description="Basic and acidic residues" evidence="1">
    <location>
        <begin position="73"/>
        <end position="92"/>
    </location>
</feature>
<name>A0A199VFU7_ANACO</name>
<reference evidence="2 3" key="1">
    <citation type="journal article" date="2016" name="DNA Res.">
        <title>The draft genome of MD-2 pineapple using hybrid error correction of long reads.</title>
        <authorList>
            <person name="Redwan R.M."/>
            <person name="Saidin A."/>
            <person name="Kumar S.V."/>
        </authorList>
    </citation>
    <scope>NUCLEOTIDE SEQUENCE [LARGE SCALE GENOMIC DNA]</scope>
    <source>
        <strain evidence="3">cv. MD2</strain>
        <tissue evidence="2">Leaf</tissue>
    </source>
</reference>
<proteinExistence type="predicted"/>